<dbReference type="SUPFAM" id="SSF110087">
    <property type="entry name" value="DR1885-like metal-binding protein"/>
    <property type="match status" value="1"/>
</dbReference>
<reference evidence="4" key="1">
    <citation type="journal article" date="2019" name="Int. J. Syst. Evol. Microbiol.">
        <title>The Global Catalogue of Microorganisms (GCM) 10K type strain sequencing project: providing services to taxonomists for standard genome sequencing and annotation.</title>
        <authorList>
            <consortium name="The Broad Institute Genomics Platform"/>
            <consortium name="The Broad Institute Genome Sequencing Center for Infectious Disease"/>
            <person name="Wu L."/>
            <person name="Ma J."/>
        </authorList>
    </citation>
    <scope>NUCLEOTIDE SEQUENCE [LARGE SCALE GENOMIC DNA]</scope>
    <source>
        <strain evidence="4">KCTC 42899</strain>
    </source>
</reference>
<dbReference type="PANTHER" id="PTHR36302">
    <property type="entry name" value="BLR7088 PROTEIN"/>
    <property type="match status" value="1"/>
</dbReference>
<dbReference type="RefSeq" id="WP_377741858.1">
    <property type="nucleotide sequence ID" value="NZ_JBHRXJ010000001.1"/>
</dbReference>
<dbReference type="Gene3D" id="2.60.40.2230">
    <property type="entry name" value="Uncharacterised protein YcnI-like PF07987, DUF1775"/>
    <property type="match status" value="1"/>
</dbReference>
<keyword evidence="4" id="KW-1185">Reference proteome</keyword>
<dbReference type="InterPro" id="IPR038507">
    <property type="entry name" value="YcnI-like_sf"/>
</dbReference>
<feature type="domain" description="YncI copper-binding" evidence="2">
    <location>
        <begin position="24"/>
        <end position="166"/>
    </location>
</feature>
<dbReference type="PIRSF" id="PIRSF037139">
    <property type="entry name" value="UCP037139"/>
    <property type="match status" value="1"/>
</dbReference>
<sequence>MQKSLSVALCALTLGLSGGAVQAHVTLEQPEAAAGSTYRAVLRVGHGCDGQATQTLRVTLPEGFYNAKPMPKAGWSLKVEQGPYATPFDNHGKEMTSGAREISWSGGELADDWYDEFIIRGTVGPEVAPGTVLYFAAVQECAKGTADWTDVSGRSDVENPAPGVTVTMASVGMDHGHNHGAPAHDAQAAGHGHDHAAGHDAAMGAAPGAALRLGDLTLSGPFSRATPPGAPVAGGFVTIANGGAEDDRLISVRADEVTDRAEIHEMAMQDAVMTMRQMPEGLPIPAGATVELKPGGYHMMFFDLKQPLAEGQIVKVTLEFEKAGEIELPLVVGPRNAGAGGDKAMKGGEHAGH</sequence>
<dbReference type="Proteomes" id="UP001595721">
    <property type="component" value="Unassembled WGS sequence"/>
</dbReference>
<evidence type="ECO:0000313" key="3">
    <source>
        <dbReference type="EMBL" id="MFC3526581.1"/>
    </source>
</evidence>
<dbReference type="InterPro" id="IPR021174">
    <property type="entry name" value="UCP037139"/>
</dbReference>
<dbReference type="InterPro" id="IPR012533">
    <property type="entry name" value="YcnI-copper_dom"/>
</dbReference>
<dbReference type="Gene3D" id="2.60.40.1890">
    <property type="entry name" value="PCu(A)C copper chaperone"/>
    <property type="match status" value="1"/>
</dbReference>
<dbReference type="PANTHER" id="PTHR36302:SF1">
    <property type="entry name" value="COPPER CHAPERONE PCU(A)C"/>
    <property type="match status" value="1"/>
</dbReference>
<dbReference type="InterPro" id="IPR036182">
    <property type="entry name" value="PCuAC_sf"/>
</dbReference>
<comment type="caution">
    <text evidence="3">The sequence shown here is derived from an EMBL/GenBank/DDBJ whole genome shotgun (WGS) entry which is preliminary data.</text>
</comment>
<evidence type="ECO:0000313" key="4">
    <source>
        <dbReference type="Proteomes" id="UP001595721"/>
    </source>
</evidence>
<dbReference type="Pfam" id="PF07987">
    <property type="entry name" value="DUF1775"/>
    <property type="match status" value="1"/>
</dbReference>
<feature type="chain" id="PRO_5045887962" evidence="1">
    <location>
        <begin position="24"/>
        <end position="353"/>
    </location>
</feature>
<dbReference type="InterPro" id="IPR007410">
    <property type="entry name" value="LpqE-like"/>
</dbReference>
<organism evidence="3 4">
    <name type="scientific">Paracoccus mangrovi</name>
    <dbReference type="NCBI Taxonomy" id="1715645"/>
    <lineage>
        <taxon>Bacteria</taxon>
        <taxon>Pseudomonadati</taxon>
        <taxon>Pseudomonadota</taxon>
        <taxon>Alphaproteobacteria</taxon>
        <taxon>Rhodobacterales</taxon>
        <taxon>Paracoccaceae</taxon>
        <taxon>Paracoccus</taxon>
    </lineage>
</organism>
<accession>A0ABV7QZU2</accession>
<dbReference type="Pfam" id="PF04314">
    <property type="entry name" value="PCuAC"/>
    <property type="match status" value="1"/>
</dbReference>
<protein>
    <submittedName>
        <fullName evidence="3">DUF1775 domain-containing protein</fullName>
    </submittedName>
</protein>
<proteinExistence type="predicted"/>
<keyword evidence="1" id="KW-0732">Signal</keyword>
<feature type="signal peptide" evidence="1">
    <location>
        <begin position="1"/>
        <end position="23"/>
    </location>
</feature>
<name>A0ABV7QZU2_9RHOB</name>
<gene>
    <name evidence="3" type="ORF">ACFOMH_00235</name>
</gene>
<dbReference type="CDD" id="cd08545">
    <property type="entry name" value="YcnI_like"/>
    <property type="match status" value="1"/>
</dbReference>
<dbReference type="EMBL" id="JBHRXJ010000001">
    <property type="protein sequence ID" value="MFC3526581.1"/>
    <property type="molecule type" value="Genomic_DNA"/>
</dbReference>
<dbReference type="InterPro" id="IPR058248">
    <property type="entry name" value="Lxx211020-like"/>
</dbReference>
<evidence type="ECO:0000259" key="2">
    <source>
        <dbReference type="Pfam" id="PF07987"/>
    </source>
</evidence>
<evidence type="ECO:0000256" key="1">
    <source>
        <dbReference type="SAM" id="SignalP"/>
    </source>
</evidence>